<comment type="caution">
    <text evidence="2">The sequence shown here is derived from an EMBL/GenBank/DDBJ whole genome shotgun (WGS) entry which is preliminary data.</text>
</comment>
<gene>
    <name evidence="2" type="ORF">EDM21_15890</name>
</gene>
<protein>
    <submittedName>
        <fullName evidence="2">Phage tail protein</fullName>
    </submittedName>
</protein>
<dbReference type="InterPro" id="IPR011083">
    <property type="entry name" value="Phage_tail_collar_dom"/>
</dbReference>
<dbReference type="Proteomes" id="UP000490800">
    <property type="component" value="Unassembled WGS sequence"/>
</dbReference>
<dbReference type="SUPFAM" id="SSF88874">
    <property type="entry name" value="Receptor-binding domain of short tail fibre protein gp12"/>
    <property type="match status" value="1"/>
</dbReference>
<evidence type="ECO:0000313" key="2">
    <source>
        <dbReference type="EMBL" id="MVP00983.1"/>
    </source>
</evidence>
<dbReference type="OrthoDB" id="9810174at2"/>
<dbReference type="Pfam" id="PF07484">
    <property type="entry name" value="Collar"/>
    <property type="match status" value="1"/>
</dbReference>
<evidence type="ECO:0000313" key="3">
    <source>
        <dbReference type="Proteomes" id="UP000490800"/>
    </source>
</evidence>
<reference evidence="2 3" key="1">
    <citation type="journal article" date="2019" name="Microorganisms">
        <title>Paenibacillus lutrae sp. nov., A Chitinolytic Species Isolated from A River Otter in Castril Natural Park, Granada, Spain.</title>
        <authorList>
            <person name="Rodriguez M."/>
            <person name="Reina J.C."/>
            <person name="Bejar V."/>
            <person name="Llamas I."/>
        </authorList>
    </citation>
    <scope>NUCLEOTIDE SEQUENCE [LARGE SCALE GENOMIC DNA]</scope>
    <source>
        <strain evidence="2 3">N10</strain>
    </source>
</reference>
<dbReference type="RefSeq" id="WP_157336979.1">
    <property type="nucleotide sequence ID" value="NZ_RHLK01000009.1"/>
</dbReference>
<proteinExistence type="predicted"/>
<evidence type="ECO:0000259" key="1">
    <source>
        <dbReference type="Pfam" id="PF07484"/>
    </source>
</evidence>
<sequence>MADAYIGEIRIFAGNFAPKGWALCNGQLMSITQNTALFSILGVQYGGDGKTTFALPNLIGAAPMHQGSGQGLTPRNMGQKAGSPTVTLLTTEIPSHTHIPQAINSAGAVGDPTQNFWAQGEPPDEFSPNPNLYDPTPNVPMSPVALNVSGGSQPHNNMQPFIAQTFIICLQGEFPSRG</sequence>
<keyword evidence="3" id="KW-1185">Reference proteome</keyword>
<dbReference type="AlphaFoldDB" id="A0A7X3K0B4"/>
<dbReference type="Gene3D" id="3.90.1340.10">
    <property type="entry name" value="Phage tail collar domain"/>
    <property type="match status" value="1"/>
</dbReference>
<dbReference type="InterPro" id="IPR037053">
    <property type="entry name" value="Phage_tail_collar_dom_sf"/>
</dbReference>
<feature type="domain" description="Phage tail collar" evidence="1">
    <location>
        <begin position="7"/>
        <end position="63"/>
    </location>
</feature>
<organism evidence="2 3">
    <name type="scientific">Paenibacillus lutrae</name>
    <dbReference type="NCBI Taxonomy" id="2078573"/>
    <lineage>
        <taxon>Bacteria</taxon>
        <taxon>Bacillati</taxon>
        <taxon>Bacillota</taxon>
        <taxon>Bacilli</taxon>
        <taxon>Bacillales</taxon>
        <taxon>Paenibacillaceae</taxon>
        <taxon>Paenibacillus</taxon>
    </lineage>
</organism>
<dbReference type="EMBL" id="RHLK01000009">
    <property type="protein sequence ID" value="MVP00983.1"/>
    <property type="molecule type" value="Genomic_DNA"/>
</dbReference>
<accession>A0A7X3K0B4</accession>
<name>A0A7X3K0B4_9BACL</name>